<dbReference type="InterPro" id="IPR036691">
    <property type="entry name" value="Endo/exonu/phosph_ase_sf"/>
</dbReference>
<keyword evidence="5 8" id="KW-0378">Hydrolase</keyword>
<protein>
    <submittedName>
        <fullName evidence="8">Exodeoxyribonuclease III</fullName>
        <ecNumber evidence="8">3.1.11.2</ecNumber>
    </submittedName>
</protein>
<evidence type="ECO:0000256" key="1">
    <source>
        <dbReference type="ARBA" id="ARBA00001936"/>
    </source>
</evidence>
<comment type="cofactor">
    <cofactor evidence="1">
        <name>Mn(2+)</name>
        <dbReference type="ChEBI" id="CHEBI:29035"/>
    </cofactor>
</comment>
<evidence type="ECO:0000256" key="2">
    <source>
        <dbReference type="ARBA" id="ARBA00001946"/>
    </source>
</evidence>
<evidence type="ECO:0000256" key="6">
    <source>
        <dbReference type="ARBA" id="ARBA00022842"/>
    </source>
</evidence>
<accession>A0ABV0GFZ3</accession>
<sequence length="254" mass="28929">MKFATWNVNSLAVRLPQLLDWLAANPVDALVLQETKLTDDKFPTLEIGAAGYQVQWFGQKTYNGVALLSRKPATDVVKNILGFADEQARVIAGTVDGVRVIGAYFPNGQAPDSEKFVYKMGWLEALREWVRAELKTHERLVLMGDFNIAPEDRDVYDPVAWAGQIHCTPQEREHFQALLGLGLVDAFRLFEQPPKSWSWWDYRNLAFRKNQGLRIDHILVSEALRPHVKACEIDKQPRRNERPSDHAPVIVTLD</sequence>
<reference evidence="8 9" key="1">
    <citation type="submission" date="2024-05" db="EMBL/GenBank/DDBJ databases">
        <title>Roseateles sp. 2.12 16S ribosomal RNA gene Genome sequencing and assembly.</title>
        <authorList>
            <person name="Woo H."/>
        </authorList>
    </citation>
    <scope>NUCLEOTIDE SEQUENCE [LARGE SCALE GENOMIC DNA]</scope>
    <source>
        <strain evidence="8 9">2.12</strain>
    </source>
</reference>
<dbReference type="InterPro" id="IPR005135">
    <property type="entry name" value="Endo/exonuclease/phosphatase"/>
</dbReference>
<evidence type="ECO:0000256" key="5">
    <source>
        <dbReference type="ARBA" id="ARBA00022801"/>
    </source>
</evidence>
<dbReference type="EC" id="3.1.11.2" evidence="8"/>
<dbReference type="NCBIfam" id="TIGR00195">
    <property type="entry name" value="exoDNase_III"/>
    <property type="match status" value="1"/>
</dbReference>
<dbReference type="EMBL" id="JBDPZC010000006">
    <property type="protein sequence ID" value="MEO3713985.1"/>
    <property type="molecule type" value="Genomic_DNA"/>
</dbReference>
<evidence type="ECO:0000256" key="4">
    <source>
        <dbReference type="ARBA" id="ARBA00022723"/>
    </source>
</evidence>
<dbReference type="PROSITE" id="PS00728">
    <property type="entry name" value="AP_NUCLEASE_F1_3"/>
    <property type="match status" value="1"/>
</dbReference>
<evidence type="ECO:0000313" key="8">
    <source>
        <dbReference type="EMBL" id="MEO3713985.1"/>
    </source>
</evidence>
<comment type="similarity">
    <text evidence="3">Belongs to the DNA repair enzymes AP/ExoA family.</text>
</comment>
<dbReference type="NCBIfam" id="TIGR00633">
    <property type="entry name" value="xth"/>
    <property type="match status" value="1"/>
</dbReference>
<dbReference type="SUPFAM" id="SSF56219">
    <property type="entry name" value="DNase I-like"/>
    <property type="match status" value="1"/>
</dbReference>
<proteinExistence type="inferred from homology"/>
<feature type="domain" description="Endonuclease/exonuclease/phosphatase" evidence="7">
    <location>
        <begin position="4"/>
        <end position="246"/>
    </location>
</feature>
<dbReference type="Pfam" id="PF03372">
    <property type="entry name" value="Exo_endo_phos"/>
    <property type="match status" value="1"/>
</dbReference>
<comment type="cofactor">
    <cofactor evidence="2">
        <name>Mg(2+)</name>
        <dbReference type="ChEBI" id="CHEBI:18420"/>
    </cofactor>
</comment>
<dbReference type="InterPro" id="IPR037493">
    <property type="entry name" value="ExoIII-like"/>
</dbReference>
<name>A0ABV0GFZ3_9BURK</name>
<dbReference type="GO" id="GO:0008311">
    <property type="term" value="F:double-stranded DNA 3'-5' DNA exonuclease activity"/>
    <property type="evidence" value="ECO:0007669"/>
    <property type="project" value="UniProtKB-EC"/>
</dbReference>
<dbReference type="PANTHER" id="PTHR43250">
    <property type="entry name" value="EXODEOXYRIBONUCLEASE III"/>
    <property type="match status" value="1"/>
</dbReference>
<comment type="caution">
    <text evidence="8">The sequence shown here is derived from an EMBL/GenBank/DDBJ whole genome shotgun (WGS) entry which is preliminary data.</text>
</comment>
<keyword evidence="6" id="KW-0460">Magnesium</keyword>
<dbReference type="Proteomes" id="UP001462640">
    <property type="component" value="Unassembled WGS sequence"/>
</dbReference>
<dbReference type="PANTHER" id="PTHR43250:SF2">
    <property type="entry name" value="EXODEOXYRIBONUCLEASE III"/>
    <property type="match status" value="1"/>
</dbReference>
<evidence type="ECO:0000313" key="9">
    <source>
        <dbReference type="Proteomes" id="UP001462640"/>
    </source>
</evidence>
<dbReference type="RefSeq" id="WP_347610880.1">
    <property type="nucleotide sequence ID" value="NZ_JBDPZC010000006.1"/>
</dbReference>
<keyword evidence="4" id="KW-0479">Metal-binding</keyword>
<keyword evidence="9" id="KW-1185">Reference proteome</keyword>
<dbReference type="CDD" id="cd09086">
    <property type="entry name" value="ExoIII-like_AP-endo"/>
    <property type="match status" value="1"/>
</dbReference>
<dbReference type="Gene3D" id="3.60.10.10">
    <property type="entry name" value="Endonuclease/exonuclease/phosphatase"/>
    <property type="match status" value="1"/>
</dbReference>
<evidence type="ECO:0000256" key="3">
    <source>
        <dbReference type="ARBA" id="ARBA00007092"/>
    </source>
</evidence>
<dbReference type="PROSITE" id="PS51435">
    <property type="entry name" value="AP_NUCLEASE_F1_4"/>
    <property type="match status" value="1"/>
</dbReference>
<organism evidence="8 9">
    <name type="scientific">Roseateles flavus</name>
    <dbReference type="NCBI Taxonomy" id="3149041"/>
    <lineage>
        <taxon>Bacteria</taxon>
        <taxon>Pseudomonadati</taxon>
        <taxon>Pseudomonadota</taxon>
        <taxon>Betaproteobacteria</taxon>
        <taxon>Burkholderiales</taxon>
        <taxon>Sphaerotilaceae</taxon>
        <taxon>Roseateles</taxon>
    </lineage>
</organism>
<evidence type="ECO:0000259" key="7">
    <source>
        <dbReference type="Pfam" id="PF03372"/>
    </source>
</evidence>
<dbReference type="InterPro" id="IPR004808">
    <property type="entry name" value="AP_endonuc_1"/>
</dbReference>
<gene>
    <name evidence="8" type="primary">xth</name>
    <name evidence="8" type="ORF">ABDJ40_14565</name>
</gene>
<dbReference type="InterPro" id="IPR020848">
    <property type="entry name" value="AP_endonuclease_F1_CS"/>
</dbReference>